<dbReference type="SUPFAM" id="SSF48371">
    <property type="entry name" value="ARM repeat"/>
    <property type="match status" value="1"/>
</dbReference>
<evidence type="ECO:0000313" key="1">
    <source>
        <dbReference type="EMBL" id="MPC15359.1"/>
    </source>
</evidence>
<dbReference type="InterPro" id="IPR011989">
    <property type="entry name" value="ARM-like"/>
</dbReference>
<proteinExistence type="predicted"/>
<accession>A0A5B7D102</accession>
<keyword evidence="2" id="KW-1185">Reference proteome</keyword>
<comment type="caution">
    <text evidence="1">The sequence shown here is derived from an EMBL/GenBank/DDBJ whole genome shotgun (WGS) entry which is preliminary data.</text>
</comment>
<name>A0A5B7D102_PORTR</name>
<dbReference type="InterPro" id="IPR016024">
    <property type="entry name" value="ARM-type_fold"/>
</dbReference>
<dbReference type="OrthoDB" id="951172at2759"/>
<dbReference type="Gene3D" id="1.25.10.10">
    <property type="entry name" value="Leucine-rich Repeat Variant"/>
    <property type="match status" value="1"/>
</dbReference>
<reference evidence="1 2" key="1">
    <citation type="submission" date="2019-05" db="EMBL/GenBank/DDBJ databases">
        <title>Another draft genome of Portunus trituberculatus and its Hox gene families provides insights of decapod evolution.</title>
        <authorList>
            <person name="Jeong J.-H."/>
            <person name="Song I."/>
            <person name="Kim S."/>
            <person name="Choi T."/>
            <person name="Kim D."/>
            <person name="Ryu S."/>
            <person name="Kim W."/>
        </authorList>
    </citation>
    <scope>NUCLEOTIDE SEQUENCE [LARGE SCALE GENOMIC DNA]</scope>
    <source>
        <tissue evidence="1">Muscle</tissue>
    </source>
</reference>
<sequence>MGWNPDRDALSQILGLLRESQSPDTVVQQSVQQKLEELNKFTDFNKYLIFVLTKLTTEGKYVGS</sequence>
<dbReference type="Proteomes" id="UP000324222">
    <property type="component" value="Unassembled WGS sequence"/>
</dbReference>
<protein>
    <submittedName>
        <fullName evidence="1">Transportin-1</fullName>
    </submittedName>
</protein>
<dbReference type="AlphaFoldDB" id="A0A5B7D102"/>
<evidence type="ECO:0000313" key="2">
    <source>
        <dbReference type="Proteomes" id="UP000324222"/>
    </source>
</evidence>
<organism evidence="1 2">
    <name type="scientific">Portunus trituberculatus</name>
    <name type="common">Swimming crab</name>
    <name type="synonym">Neptunus trituberculatus</name>
    <dbReference type="NCBI Taxonomy" id="210409"/>
    <lineage>
        <taxon>Eukaryota</taxon>
        <taxon>Metazoa</taxon>
        <taxon>Ecdysozoa</taxon>
        <taxon>Arthropoda</taxon>
        <taxon>Crustacea</taxon>
        <taxon>Multicrustacea</taxon>
        <taxon>Malacostraca</taxon>
        <taxon>Eumalacostraca</taxon>
        <taxon>Eucarida</taxon>
        <taxon>Decapoda</taxon>
        <taxon>Pleocyemata</taxon>
        <taxon>Brachyura</taxon>
        <taxon>Eubrachyura</taxon>
        <taxon>Portunoidea</taxon>
        <taxon>Portunidae</taxon>
        <taxon>Portuninae</taxon>
        <taxon>Portunus</taxon>
    </lineage>
</organism>
<dbReference type="EMBL" id="VSRR010000421">
    <property type="protein sequence ID" value="MPC15359.1"/>
    <property type="molecule type" value="Genomic_DNA"/>
</dbReference>
<gene>
    <name evidence="1" type="primary">Tnpo1</name>
    <name evidence="1" type="ORF">E2C01_008147</name>
</gene>